<name>Q7MF66_VIBVY</name>
<evidence type="ECO:0000313" key="1">
    <source>
        <dbReference type="EMBL" id="BAC96480.1"/>
    </source>
</evidence>
<gene>
    <name evidence="1" type="ordered locus">VVA0454</name>
</gene>
<dbReference type="Pfam" id="PF12060">
    <property type="entry name" value="DUF3541"/>
    <property type="match status" value="1"/>
</dbReference>
<evidence type="ECO:0000313" key="2">
    <source>
        <dbReference type="Proteomes" id="UP000002675"/>
    </source>
</evidence>
<dbReference type="EMBL" id="BA000038">
    <property type="protein sequence ID" value="BAC96480.1"/>
    <property type="molecule type" value="Genomic_DNA"/>
</dbReference>
<sequence length="371" mass="42797">MIWDSVMNIATRILITLLSLGIGFSAFASEENSKPTYQQSASLIKSTYEQQLYTLSPFKEGHYGLRMYRQTLDPKYSAAVWSDMARVASRLNRFAAEVYTPEQIILYSEKRIASYLDDTDERSVRRYTATKHMPEYLYLGVDLLGSMARANEYGLEHKQDARLREVIRRYDFKKYATNPEMIEAWAAQLANQVYWLKQLGEQDVVQAFIDAFRQTYPDAKDKQLNGQQYGNKLYGMTHIIFADSEYYQHQVDEKQHQWIFDYFREHIDTILIRAKEDIIAEVGISFLLAGLGDDPVVEKTRQAIQASIDPERGMIPSVSGDFELESGEHRNVLAIMLLDWQRVNEAPTLQHNPKVFSSMPYGLIADKPAQP</sequence>
<dbReference type="eggNOG" id="ENOG50304MY">
    <property type="taxonomic scope" value="Bacteria"/>
</dbReference>
<dbReference type="InterPro" id="IPR021928">
    <property type="entry name" value="DUF3541"/>
</dbReference>
<dbReference type="HOGENOM" id="CLU_064962_0_0_6"/>
<dbReference type="STRING" id="672.VV93_v1c34360"/>
<dbReference type="AlphaFoldDB" id="Q7MF66"/>
<dbReference type="KEGG" id="vvy:VVA0454"/>
<accession>Q7MF66</accession>
<dbReference type="Proteomes" id="UP000002675">
    <property type="component" value="Chromosome II"/>
</dbReference>
<reference evidence="1 2" key="1">
    <citation type="journal article" date="2003" name="Genome Res.">
        <title>Comparative genome analysis of Vibrio vulnificus, a marine pathogen.</title>
        <authorList>
            <person name="Chen C.Y."/>
            <person name="Wu K.M."/>
            <person name="Chang Y.C."/>
            <person name="Chang C.H."/>
            <person name="Tsai H.C."/>
            <person name="Liao T.L."/>
            <person name="Liu Y.M."/>
            <person name="Chen H.J."/>
            <person name="Shen A.B."/>
            <person name="Li J.C."/>
            <person name="Su T.L."/>
            <person name="Shao C.P."/>
            <person name="Lee C.T."/>
            <person name="Hor L.I."/>
            <person name="Tsai S.F."/>
        </authorList>
    </citation>
    <scope>NUCLEOTIDE SEQUENCE [LARGE SCALE GENOMIC DNA]</scope>
    <source>
        <strain evidence="1 2">YJ016</strain>
    </source>
</reference>
<protein>
    <recommendedName>
        <fullName evidence="3">DUF3541 domain-containing protein</fullName>
    </recommendedName>
</protein>
<organism evidence="1 2">
    <name type="scientific">Vibrio vulnificus (strain YJ016)</name>
    <dbReference type="NCBI Taxonomy" id="196600"/>
    <lineage>
        <taxon>Bacteria</taxon>
        <taxon>Pseudomonadati</taxon>
        <taxon>Pseudomonadota</taxon>
        <taxon>Gammaproteobacteria</taxon>
        <taxon>Vibrionales</taxon>
        <taxon>Vibrionaceae</taxon>
        <taxon>Vibrio</taxon>
    </lineage>
</organism>
<evidence type="ECO:0008006" key="3">
    <source>
        <dbReference type="Google" id="ProtNLM"/>
    </source>
</evidence>
<proteinExistence type="predicted"/>